<dbReference type="Proteomes" id="UP001164761">
    <property type="component" value="Chromosome"/>
</dbReference>
<dbReference type="Pfam" id="PF01547">
    <property type="entry name" value="SBP_bac_1"/>
    <property type="match status" value="1"/>
</dbReference>
<dbReference type="EMBL" id="CP104067">
    <property type="protein sequence ID" value="WAH44523.1"/>
    <property type="molecule type" value="Genomic_DNA"/>
</dbReference>
<dbReference type="Gene3D" id="3.40.190.10">
    <property type="entry name" value="Periplasmic binding protein-like II"/>
    <property type="match status" value="1"/>
</dbReference>
<keyword evidence="2" id="KW-1185">Reference proteome</keyword>
<protein>
    <submittedName>
        <fullName evidence="1">Extracellular solute-binding protein</fullName>
    </submittedName>
</protein>
<sequence>MSQAFNKSHPDIQSTVQFFENDPYKQKIQIAIGTHNPPDIFTGWGGGVLKSYIDAGDVYDLTSDLEIRPGLGKSVSSIRYETGYLEGKVYGIPIRPGVEQFLVSVGPHPE</sequence>
<proteinExistence type="predicted"/>
<accession>A0ABY6ZPK5</accession>
<evidence type="ECO:0000313" key="2">
    <source>
        <dbReference type="Proteomes" id="UP001164761"/>
    </source>
</evidence>
<dbReference type="SUPFAM" id="SSF53850">
    <property type="entry name" value="Periplasmic binding protein-like II"/>
    <property type="match status" value="1"/>
</dbReference>
<reference evidence="1" key="1">
    <citation type="submission" date="2022-08" db="EMBL/GenBank/DDBJ databases">
        <title>Alicyclobacillus fastidiosus DSM 17978, complete genome.</title>
        <authorList>
            <person name="Wang Q."/>
            <person name="Cai R."/>
            <person name="Wang Z."/>
        </authorList>
    </citation>
    <scope>NUCLEOTIDE SEQUENCE</scope>
    <source>
        <strain evidence="1">DSM 17978</strain>
    </source>
</reference>
<gene>
    <name evidence="1" type="ORF">NZD89_06245</name>
</gene>
<organism evidence="1 2">
    <name type="scientific">Alicyclobacillus fastidiosus</name>
    <dbReference type="NCBI Taxonomy" id="392011"/>
    <lineage>
        <taxon>Bacteria</taxon>
        <taxon>Bacillati</taxon>
        <taxon>Bacillota</taxon>
        <taxon>Bacilli</taxon>
        <taxon>Bacillales</taxon>
        <taxon>Alicyclobacillaceae</taxon>
        <taxon>Alicyclobacillus</taxon>
    </lineage>
</organism>
<dbReference type="InterPro" id="IPR006059">
    <property type="entry name" value="SBP"/>
</dbReference>
<evidence type="ECO:0000313" key="1">
    <source>
        <dbReference type="EMBL" id="WAH44523.1"/>
    </source>
</evidence>
<dbReference type="RefSeq" id="WP_268008406.1">
    <property type="nucleotide sequence ID" value="NZ_BSUT01000001.1"/>
</dbReference>
<name>A0ABY6ZPK5_9BACL</name>